<gene>
    <name evidence="1" type="ORF">BN983_02642</name>
</gene>
<evidence type="ECO:0000313" key="1">
    <source>
        <dbReference type="EMBL" id="CDQ24363.1"/>
    </source>
</evidence>
<dbReference type="Proteomes" id="UP000028868">
    <property type="component" value="Unassembled WGS sequence"/>
</dbReference>
<dbReference type="AlphaFoldDB" id="A0A024P6F4"/>
<organism evidence="1 2">
    <name type="scientific">Halobacillus karajensis</name>
    <dbReference type="NCBI Taxonomy" id="195088"/>
    <lineage>
        <taxon>Bacteria</taxon>
        <taxon>Bacillati</taxon>
        <taxon>Bacillota</taxon>
        <taxon>Bacilli</taxon>
        <taxon>Bacillales</taxon>
        <taxon>Bacillaceae</taxon>
        <taxon>Halobacillus</taxon>
    </lineage>
</organism>
<sequence>MIPIQKVGYLYRQNKPEGFFYLNHRTTDLKYIIITGVHVTPGNIHDSKPYLNRLDRQVKRFGFLWEQ</sequence>
<comment type="caution">
    <text evidence="1">The sequence shown here is derived from an EMBL/GenBank/DDBJ whole genome shotgun (WGS) entry which is preliminary data.</text>
</comment>
<accession>A0A024P6F4</accession>
<evidence type="ECO:0000313" key="2">
    <source>
        <dbReference type="Proteomes" id="UP000028868"/>
    </source>
</evidence>
<protein>
    <submittedName>
        <fullName evidence="1">Uncharacterized protein</fullName>
    </submittedName>
</protein>
<reference evidence="2" key="1">
    <citation type="submission" date="2014-03" db="EMBL/GenBank/DDBJ databases">
        <authorList>
            <person name="Urmite Genomes U."/>
        </authorList>
    </citation>
    <scope>NUCLEOTIDE SEQUENCE [LARGE SCALE GENOMIC DNA]</scope>
    <source>
        <strain evidence="2">HD-03</strain>
    </source>
</reference>
<reference evidence="1 2" key="2">
    <citation type="submission" date="2014-05" db="EMBL/GenBank/DDBJ databases">
        <title>Draft genome sequence of Halobacillus karajensis HK-03.</title>
        <authorList>
            <person name="Khelaifia S."/>
            <person name="Croce O."/>
            <person name="Lagier J.C."/>
            <person name="Raoult D."/>
        </authorList>
    </citation>
    <scope>NUCLEOTIDE SEQUENCE [LARGE SCALE GENOMIC DNA]</scope>
    <source>
        <strain evidence="1 2">HD-03</strain>
    </source>
</reference>
<name>A0A024P6F4_9BACI</name>
<proteinExistence type="predicted"/>
<dbReference type="EMBL" id="CCDI010000003">
    <property type="protein sequence ID" value="CDQ24363.1"/>
    <property type="molecule type" value="Genomic_DNA"/>
</dbReference>
<keyword evidence="2" id="KW-1185">Reference proteome</keyword>